<keyword evidence="3" id="KW-1185">Reference proteome</keyword>
<feature type="region of interest" description="Disordered" evidence="1">
    <location>
        <begin position="24"/>
        <end position="57"/>
    </location>
</feature>
<dbReference type="RefSeq" id="WP_183808221.1">
    <property type="nucleotide sequence ID" value="NZ_JACIEE010000015.1"/>
</dbReference>
<sequence>MQRSKCSAFAAKRELGVDTELPGVSAAFPRTNKNWGDDDQHQDIEQQGKAGGQAKARTLDEKVRQVIKKAIEKQ</sequence>
<evidence type="ECO:0000313" key="2">
    <source>
        <dbReference type="EMBL" id="MBB3980064.1"/>
    </source>
</evidence>
<name>A0A7W6DCI7_9HYPH</name>
<dbReference type="AlphaFoldDB" id="A0A7W6DCI7"/>
<dbReference type="Proteomes" id="UP000574761">
    <property type="component" value="Unassembled WGS sequence"/>
</dbReference>
<gene>
    <name evidence="2" type="ORF">GGQ64_005311</name>
</gene>
<evidence type="ECO:0000313" key="3">
    <source>
        <dbReference type="Proteomes" id="UP000574761"/>
    </source>
</evidence>
<comment type="caution">
    <text evidence="2">The sequence shown here is derived from an EMBL/GenBank/DDBJ whole genome shotgun (WGS) entry which is preliminary data.</text>
</comment>
<feature type="compositionally biased region" description="Basic and acidic residues" evidence="1">
    <location>
        <begin position="35"/>
        <end position="46"/>
    </location>
</feature>
<evidence type="ECO:0000256" key="1">
    <source>
        <dbReference type="SAM" id="MobiDB-lite"/>
    </source>
</evidence>
<organism evidence="2 3">
    <name type="scientific">Mycoplana azooxidifex</name>
    <dbReference type="NCBI Taxonomy" id="1636188"/>
    <lineage>
        <taxon>Bacteria</taxon>
        <taxon>Pseudomonadati</taxon>
        <taxon>Pseudomonadota</taxon>
        <taxon>Alphaproteobacteria</taxon>
        <taxon>Hyphomicrobiales</taxon>
        <taxon>Rhizobiaceae</taxon>
        <taxon>Mycoplana</taxon>
    </lineage>
</organism>
<dbReference type="EMBL" id="JACIEE010000015">
    <property type="protein sequence ID" value="MBB3980064.1"/>
    <property type="molecule type" value="Genomic_DNA"/>
</dbReference>
<proteinExistence type="predicted"/>
<reference evidence="2 3" key="1">
    <citation type="submission" date="2020-08" db="EMBL/GenBank/DDBJ databases">
        <title>Genomic Encyclopedia of Type Strains, Phase IV (KMG-IV): sequencing the most valuable type-strain genomes for metagenomic binning, comparative biology and taxonomic classification.</title>
        <authorList>
            <person name="Goeker M."/>
        </authorList>
    </citation>
    <scope>NUCLEOTIDE SEQUENCE [LARGE SCALE GENOMIC DNA]</scope>
    <source>
        <strain evidence="2 3">DSM 100211</strain>
    </source>
</reference>
<accession>A0A7W6DCI7</accession>
<protein>
    <submittedName>
        <fullName evidence="2">Uncharacterized protein</fullName>
    </submittedName>
</protein>